<gene>
    <name evidence="3" type="ORF">FB471_3698</name>
</gene>
<proteinExistence type="predicted"/>
<dbReference type="PANTHER" id="PTHR30627">
    <property type="entry name" value="PEPTIDOGLYCAN D,D-TRANSPEPTIDASE"/>
    <property type="match status" value="1"/>
</dbReference>
<dbReference type="InterPro" id="IPR036138">
    <property type="entry name" value="PBP_dimer_sf"/>
</dbReference>
<comment type="caution">
    <text evidence="3">The sequence shown here is derived from an EMBL/GenBank/DDBJ whole genome shotgun (WGS) entry which is preliminary data.</text>
</comment>
<keyword evidence="3" id="KW-0808">Transferase</keyword>
<evidence type="ECO:0000313" key="3">
    <source>
        <dbReference type="EMBL" id="TQJ03924.1"/>
    </source>
</evidence>
<dbReference type="PANTHER" id="PTHR30627:SF24">
    <property type="entry name" value="PENICILLIN-BINDING PROTEIN 4B"/>
    <property type="match status" value="1"/>
</dbReference>
<dbReference type="Pfam" id="PF00905">
    <property type="entry name" value="Transpeptidase"/>
    <property type="match status" value="1"/>
</dbReference>
<dbReference type="GO" id="GO:0005886">
    <property type="term" value="C:plasma membrane"/>
    <property type="evidence" value="ECO:0007669"/>
    <property type="project" value="TreeGrafter"/>
</dbReference>
<feature type="domain" description="Penicillin binding protein A dimerisation" evidence="2">
    <location>
        <begin position="52"/>
        <end position="136"/>
    </location>
</feature>
<feature type="domain" description="Penicillin-binding protein transpeptidase" evidence="1">
    <location>
        <begin position="159"/>
        <end position="483"/>
    </location>
</feature>
<sequence>MNTPLRKVGVAMLAMVALLLVNTTYVQFVKADDYRTDGRNQRVLLEEYSRQRGQIVAAENGQVLAGVEPANDKYQFTRTYPNGPMYAPVTGYYSIIYGATGIELAMDEVLNGSDPRLLVRRLSDMVTGRDPRGGNVQLTMRPSVQEAAYKAMTGKGFHGSVVALDPKTGDILAMVSTPSYDPNRLATHNSKEVRSAWAELTDKNGDKPMLNRAIRETYPPGSTFKLVTTAAALENGAGPDTPVTRAANVQLPGTSNTDLENFAHQPCPGGTLKDALAYSCNTAFAELADQLGADKLRETATNFGIGQQDLSVPMPVAASGLGDLSSSAKLYQSGIGQRDVRLTPLQDALLSATVANGGVTMKPQLVKALLAPDLTPMEEFTPEELTGDPALSAANAEVLKDMMLASEDNTKGGGKRSGLEIASKTGTAEHGVNEKQTPPHAWYTAFAPADDPQIAVAVIVESGGDRGLAATGGSVAASIGRATINAAVGGG</sequence>
<dbReference type="InterPro" id="IPR050515">
    <property type="entry name" value="Beta-lactam/transpept"/>
</dbReference>
<dbReference type="GO" id="GO:0071555">
    <property type="term" value="P:cell wall organization"/>
    <property type="evidence" value="ECO:0007669"/>
    <property type="project" value="TreeGrafter"/>
</dbReference>
<dbReference type="SUPFAM" id="SSF56601">
    <property type="entry name" value="beta-lactamase/transpeptidase-like"/>
    <property type="match status" value="1"/>
</dbReference>
<dbReference type="InterPro" id="IPR012338">
    <property type="entry name" value="Beta-lactam/transpept-like"/>
</dbReference>
<dbReference type="Proteomes" id="UP000320876">
    <property type="component" value="Unassembled WGS sequence"/>
</dbReference>
<evidence type="ECO:0000313" key="4">
    <source>
        <dbReference type="Proteomes" id="UP000320876"/>
    </source>
</evidence>
<dbReference type="GO" id="GO:0071972">
    <property type="term" value="F:peptidoglycan L,D-transpeptidase activity"/>
    <property type="evidence" value="ECO:0007669"/>
    <property type="project" value="TreeGrafter"/>
</dbReference>
<dbReference type="EMBL" id="VFML01000001">
    <property type="protein sequence ID" value="TQJ03924.1"/>
    <property type="molecule type" value="Genomic_DNA"/>
</dbReference>
<accession>A0A542DLR0</accession>
<dbReference type="GO" id="GO:0008658">
    <property type="term" value="F:penicillin binding"/>
    <property type="evidence" value="ECO:0007669"/>
    <property type="project" value="InterPro"/>
</dbReference>
<dbReference type="Gene3D" id="3.90.1310.10">
    <property type="entry name" value="Penicillin-binding protein 2a (Domain 2)"/>
    <property type="match status" value="1"/>
</dbReference>
<dbReference type="InterPro" id="IPR054120">
    <property type="entry name" value="PBPA_dimer"/>
</dbReference>
<dbReference type="GO" id="GO:0016740">
    <property type="term" value="F:transferase activity"/>
    <property type="evidence" value="ECO:0007669"/>
    <property type="project" value="UniProtKB-KW"/>
</dbReference>
<dbReference type="AlphaFoldDB" id="A0A542DLR0"/>
<dbReference type="SUPFAM" id="SSF56519">
    <property type="entry name" value="Penicillin binding protein dimerisation domain"/>
    <property type="match status" value="1"/>
</dbReference>
<protein>
    <submittedName>
        <fullName evidence="3">Peptidoglycan glycosyltransferase</fullName>
    </submittedName>
</protein>
<dbReference type="Pfam" id="PF21922">
    <property type="entry name" value="PBP_dimer_2"/>
    <property type="match status" value="1"/>
</dbReference>
<evidence type="ECO:0000259" key="2">
    <source>
        <dbReference type="Pfam" id="PF21922"/>
    </source>
</evidence>
<dbReference type="Gene3D" id="3.40.710.10">
    <property type="entry name" value="DD-peptidase/beta-lactamase superfamily"/>
    <property type="match status" value="1"/>
</dbReference>
<keyword evidence="4" id="KW-1185">Reference proteome</keyword>
<name>A0A542DLR0_AMYCI</name>
<dbReference type="InterPro" id="IPR001460">
    <property type="entry name" value="PCN-bd_Tpept"/>
</dbReference>
<dbReference type="RefSeq" id="WP_141999681.1">
    <property type="nucleotide sequence ID" value="NZ_VFML01000001.1"/>
</dbReference>
<evidence type="ECO:0000259" key="1">
    <source>
        <dbReference type="Pfam" id="PF00905"/>
    </source>
</evidence>
<reference evidence="3 4" key="1">
    <citation type="submission" date="2019-06" db="EMBL/GenBank/DDBJ databases">
        <title>Sequencing the genomes of 1000 actinobacteria strains.</title>
        <authorList>
            <person name="Klenk H.-P."/>
        </authorList>
    </citation>
    <scope>NUCLEOTIDE SEQUENCE [LARGE SCALE GENOMIC DNA]</scope>
    <source>
        <strain evidence="3 4">DSM 45679</strain>
    </source>
</reference>
<dbReference type="OrthoDB" id="9766847at2"/>
<organism evidence="3 4">
    <name type="scientific">Amycolatopsis cihanbeyliensis</name>
    <dbReference type="NCBI Taxonomy" id="1128664"/>
    <lineage>
        <taxon>Bacteria</taxon>
        <taxon>Bacillati</taxon>
        <taxon>Actinomycetota</taxon>
        <taxon>Actinomycetes</taxon>
        <taxon>Pseudonocardiales</taxon>
        <taxon>Pseudonocardiaceae</taxon>
        <taxon>Amycolatopsis</taxon>
    </lineage>
</organism>